<evidence type="ECO:0000256" key="5">
    <source>
        <dbReference type="SAM" id="SignalP"/>
    </source>
</evidence>
<dbReference type="EMBL" id="GEMB01004330">
    <property type="protein sequence ID" value="JAR98943.1"/>
    <property type="molecule type" value="Transcribed_RNA"/>
</dbReference>
<evidence type="ECO:0000259" key="6">
    <source>
        <dbReference type="Pfam" id="PF00135"/>
    </source>
</evidence>
<keyword evidence="3" id="KW-0378">Hydrolase</keyword>
<dbReference type="PANTHER" id="PTHR43142:SF1">
    <property type="entry name" value="CARBOXYLIC ESTER HYDROLASE"/>
    <property type="match status" value="1"/>
</dbReference>
<keyword evidence="4" id="KW-0325">Glycoprotein</keyword>
<dbReference type="AlphaFoldDB" id="A0A170XJX6"/>
<dbReference type="Pfam" id="PF00135">
    <property type="entry name" value="COesterase"/>
    <property type="match status" value="1"/>
</dbReference>
<dbReference type="PANTHER" id="PTHR43142">
    <property type="entry name" value="CARBOXYLIC ESTER HYDROLASE"/>
    <property type="match status" value="1"/>
</dbReference>
<dbReference type="SUPFAM" id="SSF53474">
    <property type="entry name" value="alpha/beta-Hydrolases"/>
    <property type="match status" value="1"/>
</dbReference>
<dbReference type="GO" id="GO:0052689">
    <property type="term" value="F:carboxylic ester hydrolase activity"/>
    <property type="evidence" value="ECO:0007669"/>
    <property type="project" value="UniProtKB-KW"/>
</dbReference>
<keyword evidence="2" id="KW-0719">Serine esterase</keyword>
<evidence type="ECO:0000256" key="2">
    <source>
        <dbReference type="ARBA" id="ARBA00022487"/>
    </source>
</evidence>
<evidence type="ECO:0000313" key="7">
    <source>
        <dbReference type="EMBL" id="JAR98943.1"/>
    </source>
</evidence>
<dbReference type="PROSITE" id="PS00941">
    <property type="entry name" value="CARBOXYLESTERASE_B_2"/>
    <property type="match status" value="1"/>
</dbReference>
<evidence type="ECO:0000256" key="4">
    <source>
        <dbReference type="ARBA" id="ARBA00023180"/>
    </source>
</evidence>
<evidence type="ECO:0000256" key="3">
    <source>
        <dbReference type="ARBA" id="ARBA00022801"/>
    </source>
</evidence>
<organism evidence="7">
    <name type="scientific">Triatoma infestans</name>
    <name type="common">Assassin bug</name>
    <dbReference type="NCBI Taxonomy" id="30076"/>
    <lineage>
        <taxon>Eukaryota</taxon>
        <taxon>Metazoa</taxon>
        <taxon>Ecdysozoa</taxon>
        <taxon>Arthropoda</taxon>
        <taxon>Hexapoda</taxon>
        <taxon>Insecta</taxon>
        <taxon>Pterygota</taxon>
        <taxon>Neoptera</taxon>
        <taxon>Paraneoptera</taxon>
        <taxon>Hemiptera</taxon>
        <taxon>Heteroptera</taxon>
        <taxon>Panheteroptera</taxon>
        <taxon>Cimicomorpha</taxon>
        <taxon>Reduviidae</taxon>
        <taxon>Triatominae</taxon>
        <taxon>Triatoma</taxon>
    </lineage>
</organism>
<reference evidence="7" key="1">
    <citation type="submission" date="2016-04" db="EMBL/GenBank/DDBJ databases">
        <authorList>
            <person name="Calderon-Fernandez G.M.Sr."/>
        </authorList>
    </citation>
    <scope>NUCLEOTIDE SEQUENCE</scope>
    <source>
        <strain evidence="7">Int1</strain>
        <tissue evidence="7">Integument</tissue>
    </source>
</reference>
<comment type="similarity">
    <text evidence="1">Belongs to the type-B carboxylesterase/lipase family.</text>
</comment>
<proteinExistence type="inferred from homology"/>
<feature type="domain" description="Carboxylesterase type B" evidence="6">
    <location>
        <begin position="19"/>
        <end position="526"/>
    </location>
</feature>
<dbReference type="InterPro" id="IPR019819">
    <property type="entry name" value="Carboxylesterase_B_CS"/>
</dbReference>
<name>A0A170XJX6_TRIIF</name>
<evidence type="ECO:0000256" key="1">
    <source>
        <dbReference type="ARBA" id="ARBA00005964"/>
    </source>
</evidence>
<dbReference type="InterPro" id="IPR002018">
    <property type="entry name" value="CarbesteraseB"/>
</dbReference>
<feature type="signal peptide" evidence="5">
    <location>
        <begin position="1"/>
        <end position="17"/>
    </location>
</feature>
<keyword evidence="5" id="KW-0732">Signal</keyword>
<protein>
    <submittedName>
        <fullName evidence="7">Venom carboxylesterase-6-like protein</fullName>
    </submittedName>
</protein>
<dbReference type="Gene3D" id="3.40.50.1820">
    <property type="entry name" value="alpha/beta hydrolase"/>
    <property type="match status" value="1"/>
</dbReference>
<feature type="chain" id="PRO_5007904747" evidence="5">
    <location>
        <begin position="18"/>
        <end position="542"/>
    </location>
</feature>
<accession>A0A170XJX6</accession>
<dbReference type="ESTHER" id="triif-a0a023f725">
    <property type="family name" value="Carb_B_Arthropoda"/>
</dbReference>
<dbReference type="InterPro" id="IPR029058">
    <property type="entry name" value="AB_hydrolase_fold"/>
</dbReference>
<sequence length="542" mass="61783">MLKSIFFILLSFGLCVSITVKTKLGEIKGGERKSRDGKTYYAFTRIPYAKPPVGKLRFKNPVHADPWKEVLDATKDLPICTQVLMYEHFSRNQTWGQEDCLYLSVYTPDLNPKEKLAVLVHTHGGGFRCGNAGLRDNADYLMDGNVILVNIHYRLGTLGFLSTEDRIIPGNFGLKDQSLGLHWVKENIKFFGGDDEKITMFGYSAGGASVQYHMISPLSKNILRGGISQSGVMNLFWSLSVPGKARLQAERVAEIVGCGGKKDEELLDCLQNTCPVKLIRAELDLLYWDFEPIVVFRPVQEPQQEGAFLPFDPLKQETTLPWMTGIVSNEGAFKTASLKSQGDSAVQQFIDNMDVYLMRLLSLEESCPKAKATVKLIKEKYFPEPVTLQSALNGLEIFYSDTNFVYPMGDIIRRHKGPVYQYLYDYRAGTSYAEFYGDFEDLGVCHADEIFTLFNFKELFPKTKPDEEQVSRTMVRLWTNFAKYQKPTIEDDEVEWPKYDSQGRYLHITSDLSVKRHLKADVIDWWFKLPAFSSYESQKTEL</sequence>
<reference evidence="7" key="2">
    <citation type="journal article" date="2017" name="J. Med. Entomol.">
        <title>Transcriptome Analysis of the Triatoma infestans (Hemiptera: Reduviidae) Integument.</title>
        <authorList>
            <person name="Calderon-Fernandez G.M."/>
            <person name="Moriconi D.E."/>
            <person name="Dulbecco A.B."/>
            <person name="Juarez M.P."/>
        </authorList>
    </citation>
    <scope>NUCLEOTIDE SEQUENCE</scope>
    <source>
        <strain evidence="7">Int1</strain>
        <tissue evidence="7">Integument</tissue>
    </source>
</reference>